<evidence type="ECO:0008006" key="4">
    <source>
        <dbReference type="Google" id="ProtNLM"/>
    </source>
</evidence>
<evidence type="ECO:0000313" key="2">
    <source>
        <dbReference type="EMBL" id="KAH0549818.1"/>
    </source>
</evidence>
<sequence>MPLFNDFCSRCRGVLRTAYTCEVCTKSFHLSCLRDYIKSKSSTDCCKSKFDYILQKPEVKEDETAAQGTISRLQSLRSVSSKKSVLSNKSSDSSFKSTRSRSNTDSSAPSPVTPTLPLSPTSDSVFSPLTSSANTIMSKGTSNSVPETLPAGWTSMSSDEKLTAVMESLVSFSSIKDDVKILNSKFDDLNYRLKVLQTDHVTTKREVTELQKCLTENTGQITELANKLVALEVSTASKAAAVSEEINCLKNRMTTYPGSSEMQTTMQVSSELIVSGIPESVVSNLTPSQISSSIFDVLKVPELKADILCIRKVDVKSESSISINSNVRNRPPLHTFILKMKSPQ</sequence>
<feature type="region of interest" description="Disordered" evidence="1">
    <location>
        <begin position="84"/>
        <end position="124"/>
    </location>
</feature>
<accession>A0AAV7IFH2</accession>
<dbReference type="AlphaFoldDB" id="A0AAV7IFH2"/>
<evidence type="ECO:0000313" key="3">
    <source>
        <dbReference type="Proteomes" id="UP000826195"/>
    </source>
</evidence>
<evidence type="ECO:0000256" key="1">
    <source>
        <dbReference type="SAM" id="MobiDB-lite"/>
    </source>
</evidence>
<organism evidence="2 3">
    <name type="scientific">Cotesia glomerata</name>
    <name type="common">Lepidopteran parasitic wasp</name>
    <name type="synonym">Apanteles glomeratus</name>
    <dbReference type="NCBI Taxonomy" id="32391"/>
    <lineage>
        <taxon>Eukaryota</taxon>
        <taxon>Metazoa</taxon>
        <taxon>Ecdysozoa</taxon>
        <taxon>Arthropoda</taxon>
        <taxon>Hexapoda</taxon>
        <taxon>Insecta</taxon>
        <taxon>Pterygota</taxon>
        <taxon>Neoptera</taxon>
        <taxon>Endopterygota</taxon>
        <taxon>Hymenoptera</taxon>
        <taxon>Apocrita</taxon>
        <taxon>Ichneumonoidea</taxon>
        <taxon>Braconidae</taxon>
        <taxon>Microgastrinae</taxon>
        <taxon>Cotesia</taxon>
    </lineage>
</organism>
<feature type="non-terminal residue" evidence="2">
    <location>
        <position position="344"/>
    </location>
</feature>
<reference evidence="2 3" key="1">
    <citation type="journal article" date="2021" name="J. Hered.">
        <title>A chromosome-level genome assembly of the parasitoid wasp, Cotesia glomerata (Hymenoptera: Braconidae).</title>
        <authorList>
            <person name="Pinto B.J."/>
            <person name="Weis J.J."/>
            <person name="Gamble T."/>
            <person name="Ode P.J."/>
            <person name="Paul R."/>
            <person name="Zaspel J.M."/>
        </authorList>
    </citation>
    <scope>NUCLEOTIDE SEQUENCE [LARGE SCALE GENOMIC DNA]</scope>
    <source>
        <strain evidence="2">CgM1</strain>
    </source>
</reference>
<proteinExistence type="predicted"/>
<dbReference type="Proteomes" id="UP000826195">
    <property type="component" value="Unassembled WGS sequence"/>
</dbReference>
<name>A0AAV7IFH2_COTGL</name>
<keyword evidence="3" id="KW-1185">Reference proteome</keyword>
<comment type="caution">
    <text evidence="2">The sequence shown here is derived from an EMBL/GenBank/DDBJ whole genome shotgun (WGS) entry which is preliminary data.</text>
</comment>
<dbReference type="EMBL" id="JAHXZJ010001864">
    <property type="protein sequence ID" value="KAH0549818.1"/>
    <property type="molecule type" value="Genomic_DNA"/>
</dbReference>
<gene>
    <name evidence="2" type="ORF">KQX54_014522</name>
</gene>
<protein>
    <recommendedName>
        <fullName evidence="4">Phorbol-ester/DAG-type domain-containing protein</fullName>
    </recommendedName>
</protein>